<dbReference type="InterPro" id="IPR020615">
    <property type="entry name" value="Thiolase_acyl_enz_int_AS"/>
</dbReference>
<dbReference type="Gene3D" id="3.40.47.10">
    <property type="match status" value="2"/>
</dbReference>
<feature type="active site" description="Acyl-thioester intermediate" evidence="6">
    <location>
        <position position="88"/>
    </location>
</feature>
<dbReference type="PROSITE" id="PS00098">
    <property type="entry name" value="THIOLASE_1"/>
    <property type="match status" value="1"/>
</dbReference>
<organism evidence="10 11">
    <name type="scientific">Pontibaca salina</name>
    <dbReference type="NCBI Taxonomy" id="2795731"/>
    <lineage>
        <taxon>Bacteria</taxon>
        <taxon>Pseudomonadati</taxon>
        <taxon>Pseudomonadota</taxon>
        <taxon>Alphaproteobacteria</taxon>
        <taxon>Rhodobacterales</taxon>
        <taxon>Roseobacteraceae</taxon>
        <taxon>Pontibaca</taxon>
    </lineage>
</organism>
<dbReference type="SUPFAM" id="SSF53901">
    <property type="entry name" value="Thiolase-like"/>
    <property type="match status" value="2"/>
</dbReference>
<evidence type="ECO:0000256" key="4">
    <source>
        <dbReference type="ARBA" id="ARBA00023315"/>
    </source>
</evidence>
<evidence type="ECO:0000256" key="2">
    <source>
        <dbReference type="ARBA" id="ARBA00022679"/>
    </source>
</evidence>
<evidence type="ECO:0000256" key="3">
    <source>
        <dbReference type="ARBA" id="ARBA00022752"/>
    </source>
</evidence>
<dbReference type="Pfam" id="PF00108">
    <property type="entry name" value="Thiolase_N"/>
    <property type="match status" value="1"/>
</dbReference>
<sequence length="391" mass="41077">MTNVVIASAARTGVGSFIGSFANTPAHDLGAAVLEAVVARAGVDKSEVSETILGQVLTAAQGQNPARQAHINAGLPQESAAWLINQVCGSGLRSVALGAQHIQLGDAEIIAAGGQENMSMSAHAANLRQGHKMGDMKYVDTMIRDGLWDAFNGYHMGNTAENVAEKWQISREQQDEFAVASQNKAEAAQKEGKFKDEIIPFSIKTRKGETVMETDEYIRHGASIETMQKLRPAFTKDGTVTAANASGLNDGAAAVLLMSADNAEKRGIEPLARIVSYATVGLDPSIMGVGPIGASRKALEKAGWKPEDLDLVEANEAFAAQACAVNKDMGWDPTVVNVNGGAIAIGHPIGASGARILNTLVFEMKRRNAKRGLATLCIGGGMGVAMCVERP</sequence>
<dbReference type="InterPro" id="IPR016039">
    <property type="entry name" value="Thiolase-like"/>
</dbReference>
<name>A0A934HQG0_9RHOB</name>
<dbReference type="InterPro" id="IPR002155">
    <property type="entry name" value="Thiolase"/>
</dbReference>
<dbReference type="AlphaFoldDB" id="A0A934HQG0"/>
<dbReference type="PANTHER" id="PTHR18919:SF107">
    <property type="entry name" value="ACETYL-COA ACETYLTRANSFERASE, CYTOSOLIC"/>
    <property type="match status" value="1"/>
</dbReference>
<evidence type="ECO:0000256" key="5">
    <source>
        <dbReference type="ARBA" id="ARBA00037924"/>
    </source>
</evidence>
<keyword evidence="4 7" id="KW-0012">Acyltransferase</keyword>
<dbReference type="Pfam" id="PF02803">
    <property type="entry name" value="Thiolase_C"/>
    <property type="match status" value="1"/>
</dbReference>
<keyword evidence="3" id="KW-0583">PHB biosynthesis</keyword>
<comment type="pathway">
    <text evidence="5">Metabolic intermediate biosynthesis; (R)-mevalonate biosynthesis; (R)-mevalonate from acetyl-CoA: step 1/3.</text>
</comment>
<feature type="active site" description="Proton acceptor" evidence="6">
    <location>
        <position position="347"/>
    </location>
</feature>
<evidence type="ECO:0000259" key="9">
    <source>
        <dbReference type="Pfam" id="PF02803"/>
    </source>
</evidence>
<dbReference type="NCBIfam" id="TIGR01930">
    <property type="entry name" value="AcCoA-C-Actrans"/>
    <property type="match status" value="1"/>
</dbReference>
<accession>A0A934HQG0</accession>
<dbReference type="PROSITE" id="PS00099">
    <property type="entry name" value="THIOLASE_3"/>
    <property type="match status" value="1"/>
</dbReference>
<dbReference type="PROSITE" id="PS00737">
    <property type="entry name" value="THIOLASE_2"/>
    <property type="match status" value="1"/>
</dbReference>
<evidence type="ECO:0000256" key="7">
    <source>
        <dbReference type="RuleBase" id="RU003557"/>
    </source>
</evidence>
<dbReference type="GO" id="GO:0003988">
    <property type="term" value="F:acetyl-CoA C-acyltransferase activity"/>
    <property type="evidence" value="ECO:0007669"/>
    <property type="project" value="UniProtKB-ARBA"/>
</dbReference>
<dbReference type="InterPro" id="IPR020617">
    <property type="entry name" value="Thiolase_C"/>
</dbReference>
<dbReference type="CDD" id="cd00751">
    <property type="entry name" value="thiolase"/>
    <property type="match status" value="1"/>
</dbReference>
<dbReference type="FunFam" id="3.40.47.10:FF:000010">
    <property type="entry name" value="Acetyl-CoA acetyltransferase (Thiolase)"/>
    <property type="match status" value="1"/>
</dbReference>
<evidence type="ECO:0000256" key="1">
    <source>
        <dbReference type="ARBA" id="ARBA00010982"/>
    </source>
</evidence>
<keyword evidence="2 7" id="KW-0808">Transferase</keyword>
<dbReference type="PIRSF" id="PIRSF000429">
    <property type="entry name" value="Ac-CoA_Ac_transf"/>
    <property type="match status" value="1"/>
</dbReference>
<dbReference type="EMBL" id="JAEIJD010000001">
    <property type="protein sequence ID" value="MBI6628730.1"/>
    <property type="molecule type" value="Genomic_DNA"/>
</dbReference>
<evidence type="ECO:0000256" key="6">
    <source>
        <dbReference type="PIRSR" id="PIRSR000429-1"/>
    </source>
</evidence>
<feature type="domain" description="Thiolase C-terminal" evidence="9">
    <location>
        <begin position="269"/>
        <end position="390"/>
    </location>
</feature>
<keyword evidence="11" id="KW-1185">Reference proteome</keyword>
<protein>
    <submittedName>
        <fullName evidence="10">Acetyl-CoA C-acetyltransferase</fullName>
    </submittedName>
</protein>
<dbReference type="RefSeq" id="WP_198684729.1">
    <property type="nucleotide sequence ID" value="NZ_JAEIJD010000001.1"/>
</dbReference>
<proteinExistence type="inferred from homology"/>
<evidence type="ECO:0000259" key="8">
    <source>
        <dbReference type="Pfam" id="PF00108"/>
    </source>
</evidence>
<dbReference type="GO" id="GO:0044281">
    <property type="term" value="P:small molecule metabolic process"/>
    <property type="evidence" value="ECO:0007669"/>
    <property type="project" value="UniProtKB-ARBA"/>
</dbReference>
<dbReference type="InterPro" id="IPR020610">
    <property type="entry name" value="Thiolase_AS"/>
</dbReference>
<dbReference type="InterPro" id="IPR020616">
    <property type="entry name" value="Thiolase_N"/>
</dbReference>
<comment type="similarity">
    <text evidence="1 7">Belongs to the thiolase-like superfamily. Thiolase family.</text>
</comment>
<comment type="caution">
    <text evidence="10">The sequence shown here is derived from an EMBL/GenBank/DDBJ whole genome shotgun (WGS) entry which is preliminary data.</text>
</comment>
<dbReference type="PANTHER" id="PTHR18919">
    <property type="entry name" value="ACETYL-COA C-ACYLTRANSFERASE"/>
    <property type="match status" value="1"/>
</dbReference>
<feature type="domain" description="Thiolase N-terminal" evidence="8">
    <location>
        <begin position="4"/>
        <end position="260"/>
    </location>
</feature>
<evidence type="ECO:0000313" key="11">
    <source>
        <dbReference type="Proteomes" id="UP000613255"/>
    </source>
</evidence>
<reference evidence="10" key="1">
    <citation type="submission" date="2020-12" db="EMBL/GenBank/DDBJ databases">
        <title>Pontibaca salina gen. nov., sp. nov., isolated from marine sediment.</title>
        <authorList>
            <person name="Bo J."/>
            <person name="Wang S."/>
            <person name="Song X."/>
            <person name="Du Z."/>
        </authorList>
    </citation>
    <scope>NUCLEOTIDE SEQUENCE</scope>
    <source>
        <strain evidence="10">S1109L</strain>
    </source>
</reference>
<gene>
    <name evidence="10" type="ORF">JAO82_02435</name>
</gene>
<feature type="active site" description="Proton acceptor" evidence="6">
    <location>
        <position position="377"/>
    </location>
</feature>
<evidence type="ECO:0000313" key="10">
    <source>
        <dbReference type="EMBL" id="MBI6628730.1"/>
    </source>
</evidence>
<dbReference type="InterPro" id="IPR020613">
    <property type="entry name" value="Thiolase_CS"/>
</dbReference>
<dbReference type="Proteomes" id="UP000613255">
    <property type="component" value="Unassembled WGS sequence"/>
</dbReference>
<dbReference type="GO" id="GO:0042619">
    <property type="term" value="P:poly-hydroxybutyrate biosynthetic process"/>
    <property type="evidence" value="ECO:0007669"/>
    <property type="project" value="UniProtKB-KW"/>
</dbReference>